<evidence type="ECO:0000313" key="3">
    <source>
        <dbReference type="Proteomes" id="UP001596150"/>
    </source>
</evidence>
<protein>
    <submittedName>
        <fullName evidence="2">Hemerythrin domain-containing protein</fullName>
    </submittedName>
</protein>
<organism evidence="2 3">
    <name type="scientific">Kaistia terrae</name>
    <dbReference type="NCBI Taxonomy" id="537017"/>
    <lineage>
        <taxon>Bacteria</taxon>
        <taxon>Pseudomonadati</taxon>
        <taxon>Pseudomonadota</taxon>
        <taxon>Alphaproteobacteria</taxon>
        <taxon>Hyphomicrobiales</taxon>
        <taxon>Kaistiaceae</taxon>
        <taxon>Kaistia</taxon>
    </lineage>
</organism>
<evidence type="ECO:0000259" key="1">
    <source>
        <dbReference type="Pfam" id="PF01814"/>
    </source>
</evidence>
<dbReference type="Proteomes" id="UP001596150">
    <property type="component" value="Unassembled WGS sequence"/>
</dbReference>
<sequence length="194" mass="21920">MIDPAALALETRTGLPEELRYLAALYPREVWSGHANLGMTARFWLERHDAFRDLGGRIGAGLVDFREERIEASAFGPWLAPRLQRFLNDLHGHHQIEDYQYFPVFTAAEPRLARGFELLDGDHQTIHHWIEAVAETATGFLRSLDGDRDALRRASDAYATSSETMLAGLMRHLADEEDLIIPLILDRTEDGIGI</sequence>
<dbReference type="InterPro" id="IPR012312">
    <property type="entry name" value="Hemerythrin-like"/>
</dbReference>
<keyword evidence="3" id="KW-1185">Reference proteome</keyword>
<accession>A0ABW0PSL3</accession>
<name>A0ABW0PSL3_9HYPH</name>
<dbReference type="EMBL" id="JBHSML010000002">
    <property type="protein sequence ID" value="MFC5514692.1"/>
    <property type="molecule type" value="Genomic_DNA"/>
</dbReference>
<dbReference type="Gene3D" id="1.20.120.520">
    <property type="entry name" value="nmb1532 protein domain like"/>
    <property type="match status" value="1"/>
</dbReference>
<evidence type="ECO:0000313" key="2">
    <source>
        <dbReference type="EMBL" id="MFC5514692.1"/>
    </source>
</evidence>
<feature type="domain" description="Hemerythrin-like" evidence="1">
    <location>
        <begin position="42"/>
        <end position="184"/>
    </location>
</feature>
<dbReference type="Pfam" id="PF01814">
    <property type="entry name" value="Hemerythrin"/>
    <property type="match status" value="1"/>
</dbReference>
<comment type="caution">
    <text evidence="2">The sequence shown here is derived from an EMBL/GenBank/DDBJ whole genome shotgun (WGS) entry which is preliminary data.</text>
</comment>
<gene>
    <name evidence="2" type="ORF">ACFPP9_02835</name>
</gene>
<dbReference type="RefSeq" id="WP_266342719.1">
    <property type="nucleotide sequence ID" value="NZ_JAPKNH010000002.1"/>
</dbReference>
<proteinExistence type="predicted"/>
<reference evidence="3" key="1">
    <citation type="journal article" date="2019" name="Int. J. Syst. Evol. Microbiol.">
        <title>The Global Catalogue of Microorganisms (GCM) 10K type strain sequencing project: providing services to taxonomists for standard genome sequencing and annotation.</title>
        <authorList>
            <consortium name="The Broad Institute Genomics Platform"/>
            <consortium name="The Broad Institute Genome Sequencing Center for Infectious Disease"/>
            <person name="Wu L."/>
            <person name="Ma J."/>
        </authorList>
    </citation>
    <scope>NUCLEOTIDE SEQUENCE [LARGE SCALE GENOMIC DNA]</scope>
    <source>
        <strain evidence="3">KACC 12633</strain>
    </source>
</reference>